<comment type="caution">
    <text evidence="1">The sequence shown here is derived from an EMBL/GenBank/DDBJ whole genome shotgun (WGS) entry which is preliminary data.</text>
</comment>
<dbReference type="AlphaFoldDB" id="A0A0V8QI78"/>
<dbReference type="InterPro" id="IPR010064">
    <property type="entry name" value="HK97-gp10_tail"/>
</dbReference>
<dbReference type="EMBL" id="LNAM01000024">
    <property type="protein sequence ID" value="KSV60301.1"/>
    <property type="molecule type" value="Genomic_DNA"/>
</dbReference>
<dbReference type="RefSeq" id="WP_058351502.1">
    <property type="nucleotide sequence ID" value="NZ_CABMMD010000024.1"/>
</dbReference>
<evidence type="ECO:0008006" key="3">
    <source>
        <dbReference type="Google" id="ProtNLM"/>
    </source>
</evidence>
<evidence type="ECO:0000313" key="2">
    <source>
        <dbReference type="Proteomes" id="UP000054874"/>
    </source>
</evidence>
<dbReference type="Proteomes" id="UP000054874">
    <property type="component" value="Unassembled WGS sequence"/>
</dbReference>
<proteinExistence type="predicted"/>
<evidence type="ECO:0000313" key="1">
    <source>
        <dbReference type="EMBL" id="KSV60301.1"/>
    </source>
</evidence>
<organism evidence="1 2">
    <name type="scientific">Acetivibrio ethanolgignens</name>
    <dbReference type="NCBI Taxonomy" id="290052"/>
    <lineage>
        <taxon>Bacteria</taxon>
        <taxon>Bacillati</taxon>
        <taxon>Bacillota</taxon>
        <taxon>Clostridia</taxon>
        <taxon>Eubacteriales</taxon>
        <taxon>Oscillospiraceae</taxon>
        <taxon>Acetivibrio</taxon>
    </lineage>
</organism>
<dbReference type="OrthoDB" id="1850874at2"/>
<accession>A0A0V8QI78</accession>
<dbReference type="Pfam" id="PF04883">
    <property type="entry name" value="HK97-gp10_like"/>
    <property type="match status" value="1"/>
</dbReference>
<protein>
    <recommendedName>
        <fullName evidence="3">HK97 gp10 family phage protein</fullName>
    </recommendedName>
</protein>
<dbReference type="STRING" id="290052.ASU35_05995"/>
<keyword evidence="2" id="KW-1185">Reference proteome</keyword>
<name>A0A0V8QI78_9FIRM</name>
<gene>
    <name evidence="1" type="ORF">ASU35_05995</name>
</gene>
<sequence length="156" mass="17468">MASWGSCDFSELEKLRDSLEAMGNQKKADAFCEDCAKELAARLLRKVIKRTPTDTGNLRKNWTTQADGSGSEGLKTRGATQYVDTLKVHRYGNNFVVNITNPTEYASFVEFGHRTVDHKGWVNGQFMLTISEKEIADAAPGILEKKLTAYLKEVFQ</sequence>
<reference evidence="1 2" key="1">
    <citation type="submission" date="2015-11" db="EMBL/GenBank/DDBJ databases">
        <title>Butyribacter intestini gen. nov., sp. nov., a butyric acid-producing bacterium of the family Lachnospiraceae isolated from the human faeces.</title>
        <authorList>
            <person name="Zou Y."/>
            <person name="Xue W."/>
            <person name="Luo G."/>
            <person name="Lv M."/>
        </authorList>
    </citation>
    <scope>NUCLEOTIDE SEQUENCE [LARGE SCALE GENOMIC DNA]</scope>
    <source>
        <strain evidence="1 2">ACET-33324</strain>
    </source>
</reference>